<dbReference type="Pfam" id="PF11713">
    <property type="entry name" value="Peptidase_C80"/>
    <property type="match status" value="1"/>
</dbReference>
<dbReference type="AlphaFoldDB" id="G2GZ21"/>
<dbReference type="GO" id="GO:0044164">
    <property type="term" value="C:host cell cytosol"/>
    <property type="evidence" value="ECO:0007669"/>
    <property type="project" value="UniProtKB-SubCell"/>
</dbReference>
<evidence type="ECO:0000256" key="12">
    <source>
        <dbReference type="ARBA" id="ARBA00022807"/>
    </source>
</evidence>
<evidence type="ECO:0000256" key="20">
    <source>
        <dbReference type="ARBA" id="ARBA00023586"/>
    </source>
</evidence>
<keyword evidence="21" id="KW-1133">Transmembrane helix</keyword>
<reference evidence="23 24" key="1">
    <citation type="journal article" date="2012" name="Genome Res.">
        <title>Genomic basis of endosymbiont-conferred protection against an insect parasitoid.</title>
        <authorList>
            <person name="Hansen A.K."/>
            <person name="Vorburger C."/>
            <person name="Moran N.A."/>
        </authorList>
    </citation>
    <scope>NUCLEOTIDE SEQUENCE [LARGE SCALE GENOMIC DNA]</scope>
    <source>
        <strain evidence="24">R5.15</strain>
    </source>
</reference>
<organism evidence="23 24">
    <name type="scientific">Candidatus Regiella insecticola 5.15</name>
    <dbReference type="NCBI Taxonomy" id="1005043"/>
    <lineage>
        <taxon>Bacteria</taxon>
        <taxon>Pseudomonadati</taxon>
        <taxon>Pseudomonadota</taxon>
        <taxon>Gammaproteobacteria</taxon>
        <taxon>Enterobacterales</taxon>
        <taxon>Enterobacteriaceae</taxon>
        <taxon>aphid secondary symbionts</taxon>
        <taxon>Candidatus Regiella</taxon>
    </lineage>
</organism>
<evidence type="ECO:0000313" key="24">
    <source>
        <dbReference type="Proteomes" id="UP000004116"/>
    </source>
</evidence>
<keyword evidence="8" id="KW-0808">Transferase</keyword>
<dbReference type="GO" id="GO:0006508">
    <property type="term" value="P:proteolysis"/>
    <property type="evidence" value="ECO:0007669"/>
    <property type="project" value="UniProtKB-KW"/>
</dbReference>
<dbReference type="EMBL" id="AGCA01000263">
    <property type="protein sequence ID" value="EGY29011.1"/>
    <property type="molecule type" value="Genomic_DNA"/>
</dbReference>
<dbReference type="Gene3D" id="3.40.50.11050">
    <property type="match status" value="1"/>
</dbReference>
<dbReference type="GO" id="GO:0016740">
    <property type="term" value="F:transferase activity"/>
    <property type="evidence" value="ECO:0007669"/>
    <property type="project" value="UniProtKB-KW"/>
</dbReference>
<evidence type="ECO:0000256" key="10">
    <source>
        <dbReference type="ARBA" id="ARBA00022737"/>
    </source>
</evidence>
<evidence type="ECO:0000256" key="2">
    <source>
        <dbReference type="ARBA" id="ARBA00004165"/>
    </source>
</evidence>
<keyword evidence="19" id="KW-1035">Host cytoplasm</keyword>
<dbReference type="GO" id="GO:0005576">
    <property type="term" value="C:extracellular region"/>
    <property type="evidence" value="ECO:0007669"/>
    <property type="project" value="UniProtKB-SubCell"/>
</dbReference>
<keyword evidence="7" id="KW-0645">Protease</keyword>
<dbReference type="GO" id="GO:0090729">
    <property type="term" value="F:toxin activity"/>
    <property type="evidence" value="ECO:0007669"/>
    <property type="project" value="UniProtKB-KW"/>
</dbReference>
<keyword evidence="4" id="KW-1032">Host cell membrane</keyword>
<evidence type="ECO:0000313" key="23">
    <source>
        <dbReference type="EMBL" id="EGY29011.1"/>
    </source>
</evidence>
<accession>G2GZ21</accession>
<keyword evidence="6" id="KW-0800">Toxin</keyword>
<keyword evidence="16" id="KW-0843">Virulence</keyword>
<evidence type="ECO:0000256" key="9">
    <source>
        <dbReference type="ARBA" id="ARBA00022723"/>
    </source>
</evidence>
<evidence type="ECO:0000256" key="6">
    <source>
        <dbReference type="ARBA" id="ARBA00022656"/>
    </source>
</evidence>
<dbReference type="InterPro" id="IPR038383">
    <property type="entry name" value="CPD_dom_sf"/>
</dbReference>
<sequence length="852" mass="93352">MGCSLVEVDSTTNYARQLALSLDQQAIRTDIAARRTEVMVSQSGRKFTQSSEGDWQHKISEDKLLLRWNKQGKLLPATEADLALRLQHIKGIIDELALGKTTYPSLTQQQLAYLTDAFQHADEGLDVKRLMQIVFDAGQRQAWYQEVYQLLQLQSIHPQLVNLTGQAALQLSRDWRENQAKSIAELAMTARENTVPGVSMTATIAPQAFYIENPAFNSLASETALGLAWLASCSQGDAKCRCFLSGLVTHTIINQQQAVSALPPPETRQVNQLRTLFTGLKQIELSNPKIFTHAPALPFNGAEGSYLLKVNHHVLMLSSKIEQGQQSYYLYDPKVGQISCKGADPIANSRALKAVLKRYLQGKNSTLESIDIYKVNIDNARDQSPTLARLGGVLDDLHRAPARPAMSCEVRIGKVRISAQTLSQMGAMGGDEPLSFLHLNETSWVSRLYFDPTKLSHYLGTVEGSDAAGQAAVQLLDTLTRSHKGTSLFTARAEPAAVEVANGLLGKINEHIREGKIKPALWSSLRSVSAGNLARLEKFSHQAGRLMQGYGYTRGIQDLINYNRLLNRTDLTREEKRDLLFERNFALASLTSNFLIDGSQYSLAKLGGYLARTGPAPVIEVAQCGLRPFAPFLAGRGGASRAAVGLEMLGARLGQISFNAGRKFARMGGPALGVLASGFDIYNAYRSFSQLATTTDPEIRQDLMVNGSLSVLGAAVGIGVNIAFAVGGTAALAAGPLGLALGAAIIASAQIYSAVRQIETIRQHIKLTTAESWDNGWRLFLGENLTPEVQGRWAEQVEKPAIRQEYDKLLEKYADTVLKQASPLQQLDSYYYSRGDFHLERHVKRELDISAV</sequence>
<evidence type="ECO:0000256" key="3">
    <source>
        <dbReference type="ARBA" id="ARBA00004613"/>
    </source>
</evidence>
<feature type="transmembrane region" description="Helical" evidence="21">
    <location>
        <begin position="730"/>
        <end position="755"/>
    </location>
</feature>
<feature type="transmembrane region" description="Helical" evidence="21">
    <location>
        <begin position="703"/>
        <end position="724"/>
    </location>
</feature>
<dbReference type="GO" id="GO:0046872">
    <property type="term" value="F:metal ion binding"/>
    <property type="evidence" value="ECO:0007669"/>
    <property type="project" value="UniProtKB-KW"/>
</dbReference>
<comment type="cofactor">
    <cofactor evidence="1">
        <name>Mg(2+)</name>
        <dbReference type="ChEBI" id="CHEBI:18420"/>
    </cofactor>
</comment>
<keyword evidence="5" id="KW-0964">Secreted</keyword>
<dbReference type="GO" id="GO:0008289">
    <property type="term" value="F:lipid binding"/>
    <property type="evidence" value="ECO:0007669"/>
    <property type="project" value="UniProtKB-KW"/>
</dbReference>
<name>G2GZ21_9ENTR</name>
<evidence type="ECO:0000256" key="1">
    <source>
        <dbReference type="ARBA" id="ARBA00001946"/>
    </source>
</evidence>
<dbReference type="PROSITE" id="PS51771">
    <property type="entry name" value="CGT_MARTX_CPD"/>
    <property type="match status" value="1"/>
</dbReference>
<evidence type="ECO:0000256" key="5">
    <source>
        <dbReference type="ARBA" id="ARBA00022525"/>
    </source>
</evidence>
<keyword evidence="21" id="KW-0812">Transmembrane</keyword>
<dbReference type="GO" id="GO:0008234">
    <property type="term" value="F:cysteine-type peptidase activity"/>
    <property type="evidence" value="ECO:0007669"/>
    <property type="project" value="UniProtKB-KW"/>
</dbReference>
<feature type="domain" description="Peptidase C80" evidence="22">
    <location>
        <begin position="1"/>
        <end position="68"/>
    </location>
</feature>
<evidence type="ECO:0000256" key="14">
    <source>
        <dbReference type="ARBA" id="ARBA00022842"/>
    </source>
</evidence>
<dbReference type="GO" id="GO:0020002">
    <property type="term" value="C:host cell plasma membrane"/>
    <property type="evidence" value="ECO:0007669"/>
    <property type="project" value="UniProtKB-SubCell"/>
</dbReference>
<keyword evidence="18 21" id="KW-0472">Membrane</keyword>
<evidence type="ECO:0000256" key="8">
    <source>
        <dbReference type="ARBA" id="ARBA00022679"/>
    </source>
</evidence>
<evidence type="ECO:0000256" key="19">
    <source>
        <dbReference type="ARBA" id="ARBA00023200"/>
    </source>
</evidence>
<keyword evidence="12" id="KW-0788">Thiol protease</keyword>
<evidence type="ECO:0000256" key="21">
    <source>
        <dbReference type="SAM" id="Phobius"/>
    </source>
</evidence>
<comment type="subcellular location">
    <subcellularLocation>
        <location evidence="2">Host cell membrane</location>
    </subcellularLocation>
    <subcellularLocation>
        <location evidence="20">Host cytoplasm</location>
        <location evidence="20">Host cytosol</location>
    </subcellularLocation>
    <subcellularLocation>
        <location evidence="3">Secreted</location>
    </subcellularLocation>
</comment>
<evidence type="ECO:0000256" key="13">
    <source>
        <dbReference type="ARBA" id="ARBA00022813"/>
    </source>
</evidence>
<evidence type="ECO:0000256" key="4">
    <source>
        <dbReference type="ARBA" id="ARBA00022511"/>
    </source>
</evidence>
<evidence type="ECO:0000256" key="16">
    <source>
        <dbReference type="ARBA" id="ARBA00023026"/>
    </source>
</evidence>
<feature type="transmembrane region" description="Helical" evidence="21">
    <location>
        <begin position="664"/>
        <end position="682"/>
    </location>
</feature>
<evidence type="ECO:0000256" key="18">
    <source>
        <dbReference type="ARBA" id="ARBA00023136"/>
    </source>
</evidence>
<keyword evidence="24" id="KW-1185">Reference proteome</keyword>
<evidence type="ECO:0000256" key="17">
    <source>
        <dbReference type="ARBA" id="ARBA00023121"/>
    </source>
</evidence>
<keyword evidence="15" id="KW-1043">Host membrane</keyword>
<gene>
    <name evidence="23" type="ORF">Rin_00010360</name>
</gene>
<evidence type="ECO:0000256" key="11">
    <source>
        <dbReference type="ARBA" id="ARBA00022801"/>
    </source>
</evidence>
<keyword evidence="9" id="KW-0479">Metal-binding</keyword>
<dbReference type="InterPro" id="IPR020974">
    <property type="entry name" value="CPD_dom"/>
</dbReference>
<feature type="non-terminal residue" evidence="23">
    <location>
        <position position="852"/>
    </location>
</feature>
<protein>
    <submittedName>
        <fullName evidence="23">Peptidase C80 family</fullName>
    </submittedName>
</protein>
<proteinExistence type="predicted"/>
<evidence type="ECO:0000256" key="7">
    <source>
        <dbReference type="ARBA" id="ARBA00022670"/>
    </source>
</evidence>
<keyword evidence="17" id="KW-0446">Lipid-binding</keyword>
<keyword evidence="14" id="KW-0460">Magnesium</keyword>
<evidence type="ECO:0000259" key="22">
    <source>
        <dbReference type="PROSITE" id="PS51771"/>
    </source>
</evidence>
<keyword evidence="10" id="KW-0677">Repeat</keyword>
<keyword evidence="11" id="KW-0378">Hydrolase</keyword>
<comment type="caution">
    <text evidence="23">The sequence shown here is derived from an EMBL/GenBank/DDBJ whole genome shotgun (WGS) entry which is preliminary data.</text>
</comment>
<dbReference type="Proteomes" id="UP000004116">
    <property type="component" value="Unassembled WGS sequence"/>
</dbReference>
<evidence type="ECO:0000256" key="15">
    <source>
        <dbReference type="ARBA" id="ARBA00022870"/>
    </source>
</evidence>
<keyword evidence="13" id="KW-0068">Autocatalytic cleavage</keyword>